<evidence type="ECO:0000256" key="1">
    <source>
        <dbReference type="SAM" id="MobiDB-lite"/>
    </source>
</evidence>
<dbReference type="Proteomes" id="UP000000557">
    <property type="component" value="Chromosome"/>
</dbReference>
<dbReference type="STRING" id="251221.gene:10757617"/>
<dbReference type="RefSeq" id="WP_011140152.1">
    <property type="nucleotide sequence ID" value="NC_005125.1"/>
</dbReference>
<dbReference type="OrthoDB" id="462798at2"/>
<dbReference type="eggNOG" id="COG3109">
    <property type="taxonomic scope" value="Bacteria"/>
</dbReference>
<evidence type="ECO:0000313" key="2">
    <source>
        <dbReference type="EMBL" id="BAC88089.1"/>
    </source>
</evidence>
<proteinExistence type="predicted"/>
<dbReference type="InParanoid" id="Q7NPA8"/>
<dbReference type="EMBL" id="BA000045">
    <property type="protein sequence ID" value="BAC88089.1"/>
    <property type="molecule type" value="Genomic_DNA"/>
</dbReference>
<protein>
    <submittedName>
        <fullName evidence="2">Glr0148 protein</fullName>
    </submittedName>
</protein>
<sequence>MPPPPIPEPVSGRMDIAIKINQLPQAQKLKDGWRRFFVQAGDVRVMVTVRPKIFERLVQTTARYPLWVAVITGQMGVSIGGRHFQLEQPNLQVFERKPKPERPPQPQAAAAE</sequence>
<dbReference type="HOGENOM" id="CLU_2328647_0_0_3"/>
<keyword evidence="3" id="KW-1185">Reference proteome</keyword>
<organism evidence="2 3">
    <name type="scientific">Gloeobacter violaceus (strain ATCC 29082 / PCC 7421)</name>
    <dbReference type="NCBI Taxonomy" id="251221"/>
    <lineage>
        <taxon>Bacteria</taxon>
        <taxon>Bacillati</taxon>
        <taxon>Cyanobacteriota</taxon>
        <taxon>Cyanophyceae</taxon>
        <taxon>Gloeobacterales</taxon>
        <taxon>Gloeobacteraceae</taxon>
        <taxon>Gloeobacter</taxon>
    </lineage>
</organism>
<feature type="region of interest" description="Disordered" evidence="1">
    <location>
        <begin position="90"/>
        <end position="112"/>
    </location>
</feature>
<dbReference type="KEGG" id="gvi:glr0148"/>
<dbReference type="EnsemblBacteria" id="BAC88089">
    <property type="protein sequence ID" value="BAC88089"/>
    <property type="gene ID" value="BAC88089"/>
</dbReference>
<reference evidence="2 3" key="2">
    <citation type="journal article" date="2003" name="DNA Res.">
        <title>Complete genome structure of Gloeobacter violaceus PCC 7421, a cyanobacterium that lacks thylakoids (supplement).</title>
        <authorList>
            <person name="Nakamura Y."/>
            <person name="Kaneko T."/>
            <person name="Sato S."/>
            <person name="Mimuro M."/>
            <person name="Miyashita H."/>
            <person name="Tsuchiya T."/>
            <person name="Sasamoto S."/>
            <person name="Watanabe A."/>
            <person name="Kawashima K."/>
            <person name="Kishida Y."/>
            <person name="Kiyokawa C."/>
            <person name="Kohara M."/>
            <person name="Matsumoto M."/>
            <person name="Matsuno A."/>
            <person name="Nakazaki N."/>
            <person name="Shimpo S."/>
            <person name="Takeuchi C."/>
            <person name="Yamada M."/>
            <person name="Tabata S."/>
        </authorList>
    </citation>
    <scope>NUCLEOTIDE SEQUENCE [LARGE SCALE GENOMIC DNA]</scope>
    <source>
        <strain evidence="3">ATCC 29082 / PCC 7421</strain>
    </source>
</reference>
<name>Q7NPA8_GLOVI</name>
<reference evidence="2 3" key="1">
    <citation type="journal article" date="2003" name="DNA Res.">
        <title>Complete genome structure of Gloeobacter violaceus PCC 7421, a cyanobacterium that lacks thylakoids.</title>
        <authorList>
            <person name="Nakamura Y."/>
            <person name="Kaneko T."/>
            <person name="Sato S."/>
            <person name="Mimuro M."/>
            <person name="Miyashita H."/>
            <person name="Tsuchiya T."/>
            <person name="Sasamoto S."/>
            <person name="Watanabe A."/>
            <person name="Kawashima K."/>
            <person name="Kishida Y."/>
            <person name="Kiyokawa C."/>
            <person name="Kohara M."/>
            <person name="Matsumoto M."/>
            <person name="Matsuno A."/>
            <person name="Nakazaki N."/>
            <person name="Shimpo S."/>
            <person name="Takeuchi C."/>
            <person name="Yamada M."/>
            <person name="Tabata S."/>
        </authorList>
    </citation>
    <scope>NUCLEOTIDE SEQUENCE [LARGE SCALE GENOMIC DNA]</scope>
    <source>
        <strain evidence="3">ATCC 29082 / PCC 7421</strain>
    </source>
</reference>
<gene>
    <name evidence="2" type="ordered locus">glr0148</name>
</gene>
<dbReference type="AlphaFoldDB" id="Q7NPA8"/>
<accession>Q7NPA8</accession>
<evidence type="ECO:0000313" key="3">
    <source>
        <dbReference type="Proteomes" id="UP000000557"/>
    </source>
</evidence>